<feature type="binding site" evidence="10">
    <location>
        <begin position="328"/>
        <end position="329"/>
    </location>
    <ligand>
        <name>S-adenosyl-L-methionine</name>
        <dbReference type="ChEBI" id="CHEBI:59789"/>
    </ligand>
</feature>
<dbReference type="AlphaFoldDB" id="A0A9W8HKT4"/>
<dbReference type="HAMAP" id="MF_03152">
    <property type="entry name" value="TRM5"/>
    <property type="match status" value="1"/>
</dbReference>
<comment type="subunit">
    <text evidence="10">Monomer.</text>
</comment>
<gene>
    <name evidence="10 13" type="primary">TRM5</name>
    <name evidence="13" type="ORF">GGI15_000021</name>
</gene>
<keyword evidence="2 10" id="KW-0963">Cytoplasm</keyword>
<dbReference type="Gene3D" id="3.30.160.20">
    <property type="match status" value="1"/>
</dbReference>
<proteinExistence type="inferred from homology"/>
<evidence type="ECO:0000256" key="4">
    <source>
        <dbReference type="ARBA" id="ARBA00022679"/>
    </source>
</evidence>
<feature type="binding site" evidence="10">
    <location>
        <begin position="356"/>
        <end position="357"/>
    </location>
    <ligand>
        <name>S-adenosyl-L-methionine</name>
        <dbReference type="ChEBI" id="CHEBI:59789"/>
    </ligand>
</feature>
<dbReference type="GO" id="GO:0002939">
    <property type="term" value="P:tRNA N1-guanine methylation"/>
    <property type="evidence" value="ECO:0007669"/>
    <property type="project" value="TreeGrafter"/>
</dbReference>
<comment type="similarity">
    <text evidence="10">Belongs to the TRM5 / TYW2 family.</text>
</comment>
<feature type="compositionally biased region" description="Basic and acidic residues" evidence="11">
    <location>
        <begin position="392"/>
        <end position="404"/>
    </location>
</feature>
<dbReference type="GO" id="GO:0070901">
    <property type="term" value="P:mitochondrial tRNA methylation"/>
    <property type="evidence" value="ECO:0007669"/>
    <property type="project" value="UniProtKB-ARBA"/>
</dbReference>
<dbReference type="InterPro" id="IPR025792">
    <property type="entry name" value="tRNA_Gua_MeTrfase_euk"/>
</dbReference>
<evidence type="ECO:0000256" key="2">
    <source>
        <dbReference type="ARBA" id="ARBA00022490"/>
    </source>
</evidence>
<name>A0A9W8HKT4_9FUNG</name>
<dbReference type="InterPro" id="IPR030382">
    <property type="entry name" value="MeTrfase_TRM5/TYW2"/>
</dbReference>
<feature type="binding site" evidence="10">
    <location>
        <position position="290"/>
    </location>
    <ligand>
        <name>S-adenosyl-L-methionine</name>
        <dbReference type="ChEBI" id="CHEBI:59789"/>
    </ligand>
</feature>
<feature type="region of interest" description="Disordered" evidence="11">
    <location>
        <begin position="43"/>
        <end position="64"/>
    </location>
</feature>
<feature type="compositionally biased region" description="Basic residues" evidence="11">
    <location>
        <begin position="43"/>
        <end position="58"/>
    </location>
</feature>
<dbReference type="InterPro" id="IPR056744">
    <property type="entry name" value="TRM5/TYW2-like_N"/>
</dbReference>
<comment type="similarity">
    <text evidence="1">Belongs to the class I-like SAM-binding methyltransferase superfamily. TRM5/TYW2 family.</text>
</comment>
<dbReference type="SUPFAM" id="SSF53335">
    <property type="entry name" value="S-adenosyl-L-methionine-dependent methyltransferases"/>
    <property type="match status" value="1"/>
</dbReference>
<protein>
    <recommendedName>
        <fullName evidence="10">tRNA (guanine(37)-N1)-methyltransferase</fullName>
        <ecNumber evidence="10">2.1.1.228</ecNumber>
    </recommendedName>
    <alternativeName>
        <fullName evidence="10">M1G-methyltransferase</fullName>
    </alternativeName>
    <alternativeName>
        <fullName evidence="10">tRNA [GM37] methyltransferase</fullName>
    </alternativeName>
    <alternativeName>
        <fullName evidence="10">tRNA methyltransferase 5</fullName>
    </alternativeName>
</protein>
<evidence type="ECO:0000256" key="1">
    <source>
        <dbReference type="ARBA" id="ARBA00009775"/>
    </source>
</evidence>
<dbReference type="InterPro" id="IPR056743">
    <property type="entry name" value="TRM5-TYW2-like_MTfase"/>
</dbReference>
<dbReference type="Gene3D" id="3.40.50.150">
    <property type="entry name" value="Vaccinia Virus protein VP39"/>
    <property type="match status" value="1"/>
</dbReference>
<comment type="catalytic activity">
    <reaction evidence="9 10">
        <text>guanosine(37) in tRNA + S-adenosyl-L-methionine = N(1)-methylguanosine(37) in tRNA + S-adenosyl-L-homocysteine + H(+)</text>
        <dbReference type="Rhea" id="RHEA:36899"/>
        <dbReference type="Rhea" id="RHEA-COMP:10145"/>
        <dbReference type="Rhea" id="RHEA-COMP:10147"/>
        <dbReference type="ChEBI" id="CHEBI:15378"/>
        <dbReference type="ChEBI" id="CHEBI:57856"/>
        <dbReference type="ChEBI" id="CHEBI:59789"/>
        <dbReference type="ChEBI" id="CHEBI:73542"/>
        <dbReference type="ChEBI" id="CHEBI:74269"/>
        <dbReference type="EC" id="2.1.1.228"/>
    </reaction>
</comment>
<dbReference type="GO" id="GO:0005759">
    <property type="term" value="C:mitochondrial matrix"/>
    <property type="evidence" value="ECO:0007669"/>
    <property type="project" value="UniProtKB-SubCell"/>
</dbReference>
<dbReference type="EMBL" id="JANBUM010000003">
    <property type="protein sequence ID" value="KAJ2788216.1"/>
    <property type="molecule type" value="Genomic_DNA"/>
</dbReference>
<evidence type="ECO:0000256" key="3">
    <source>
        <dbReference type="ARBA" id="ARBA00022603"/>
    </source>
</evidence>
<keyword evidence="7 10" id="KW-0496">Mitochondrion</keyword>
<comment type="function">
    <text evidence="10">Specifically methylates the N1 position of guanosine-37 in various cytoplasmic and mitochondrial tRNAs. Methylation is not dependent on the nature of the nucleoside 5' of the target nucleoside. This is the first step in the biosynthesis of wybutosine (yW), a modified base adjacent to the anticodon of tRNAs and required for accurate decoding.</text>
</comment>
<evidence type="ECO:0000259" key="12">
    <source>
        <dbReference type="PROSITE" id="PS51684"/>
    </source>
</evidence>
<organism evidence="13 14">
    <name type="scientific">Coemansia interrupta</name>
    <dbReference type="NCBI Taxonomy" id="1126814"/>
    <lineage>
        <taxon>Eukaryota</taxon>
        <taxon>Fungi</taxon>
        <taxon>Fungi incertae sedis</taxon>
        <taxon>Zoopagomycota</taxon>
        <taxon>Kickxellomycotina</taxon>
        <taxon>Kickxellomycetes</taxon>
        <taxon>Kickxellales</taxon>
        <taxon>Kickxellaceae</taxon>
        <taxon>Coemansia</taxon>
    </lineage>
</organism>
<dbReference type="Pfam" id="PF25133">
    <property type="entry name" value="TYW2_N_2"/>
    <property type="match status" value="1"/>
</dbReference>
<feature type="region of interest" description="Disordered" evidence="11">
    <location>
        <begin position="376"/>
        <end position="404"/>
    </location>
</feature>
<keyword evidence="5 10" id="KW-0949">S-adenosyl-L-methionine</keyword>
<evidence type="ECO:0000256" key="11">
    <source>
        <dbReference type="SAM" id="MobiDB-lite"/>
    </source>
</evidence>
<accession>A0A9W8HKT4</accession>
<dbReference type="InterPro" id="IPR029063">
    <property type="entry name" value="SAM-dependent_MTases_sf"/>
</dbReference>
<evidence type="ECO:0000313" key="13">
    <source>
        <dbReference type="EMBL" id="KAJ2788216.1"/>
    </source>
</evidence>
<dbReference type="Pfam" id="PF02475">
    <property type="entry name" value="TRM5-TYW2_MTfase"/>
    <property type="match status" value="1"/>
</dbReference>
<sequence length="529" mass="60205">MVICQDTRYLQQNRKIARKRLTEKLDLLFNGEQSKAGKKIQKLQARKHKQRQRSKKKYGGVSEDADKLEAQETTLFAMFKPPVHRGMKELDRAAFSLIVPVMALRVPTQSVGPAKQKLMTDILKVPKLRNVVNDTTDTNKLILLDPAITSPVSASPALQSLMQENKWEMVAHKVTLDYSHWSADEILKAVLPDASEAPTSYEQIGHIAHMNLRTQYHEYRKLIGQVILDKSPTVRTVVNKLDTIDNTFRNFQMEVLAGEPEFVARVRENECVFEFDYSKVYWNSRLQDEHERMVKRFDKGSSICDVMAGVGPFTVPAAKRGCLVWANDLNPASHEALVNNVQRNKVQGRVRTYNMDGREFIRQAFADYIKQTGETGATKLEPIPKSTSASKSKKDEKKEEEPAIEVRSRSFDHVVMNLPAIALEFLDAFRGIFSSLDKAVQPNLPFIHAHCFTKCLDAPERDILQRACRALGYPEDQYTELEATAHFVRRVAPNKDMYCLSLRLPSSIAYAKPDEPEDATAKKRKIDEQ</sequence>
<evidence type="ECO:0000256" key="7">
    <source>
        <dbReference type="ARBA" id="ARBA00023128"/>
    </source>
</evidence>
<dbReference type="GO" id="GO:0005634">
    <property type="term" value="C:nucleus"/>
    <property type="evidence" value="ECO:0007669"/>
    <property type="project" value="UniProtKB-SubCell"/>
</dbReference>
<evidence type="ECO:0000256" key="6">
    <source>
        <dbReference type="ARBA" id="ARBA00022694"/>
    </source>
</evidence>
<keyword evidence="14" id="KW-1185">Reference proteome</keyword>
<comment type="caution">
    <text evidence="13">The sequence shown here is derived from an EMBL/GenBank/DDBJ whole genome shotgun (WGS) entry which is preliminary data.</text>
</comment>
<comment type="subcellular location">
    <subcellularLocation>
        <location evidence="10">Mitochondrion matrix</location>
    </subcellularLocation>
    <subcellularLocation>
        <location evidence="10">Nucleus</location>
    </subcellularLocation>
    <subcellularLocation>
        <location evidence="10">Cytoplasm</location>
    </subcellularLocation>
    <text evidence="10">Predominantly in the mitochondria and in the nucleus.</text>
</comment>
<keyword evidence="6 10" id="KW-0819">tRNA processing</keyword>
<dbReference type="Gene3D" id="3.30.300.110">
    <property type="entry name" value="Met-10+ protein-like domains"/>
    <property type="match status" value="1"/>
</dbReference>
<feature type="binding site" evidence="10">
    <location>
        <position position="417"/>
    </location>
    <ligand>
        <name>S-adenosyl-L-methionine</name>
        <dbReference type="ChEBI" id="CHEBI:59789"/>
    </ligand>
</feature>
<dbReference type="PANTHER" id="PTHR23245:SF36">
    <property type="entry name" value="TRNA (GUANINE(37)-N1)-METHYLTRANSFERASE"/>
    <property type="match status" value="1"/>
</dbReference>
<evidence type="ECO:0000256" key="9">
    <source>
        <dbReference type="ARBA" id="ARBA00047783"/>
    </source>
</evidence>
<dbReference type="PROSITE" id="PS51684">
    <property type="entry name" value="SAM_MT_TRM5_TYW2"/>
    <property type="match status" value="1"/>
</dbReference>
<evidence type="ECO:0000313" key="14">
    <source>
        <dbReference type="Proteomes" id="UP001140172"/>
    </source>
</evidence>
<dbReference type="PANTHER" id="PTHR23245">
    <property type="entry name" value="TRNA METHYLTRANSFERASE"/>
    <property type="match status" value="1"/>
</dbReference>
<dbReference type="EC" id="2.1.1.228" evidence="10"/>
<dbReference type="OrthoDB" id="408788at2759"/>
<dbReference type="FunFam" id="3.30.300.110:FF:000001">
    <property type="entry name" value="tRNA (guanine(37)-N1)-methyltransferase"/>
    <property type="match status" value="1"/>
</dbReference>
<reference evidence="13" key="1">
    <citation type="submission" date="2022-07" db="EMBL/GenBank/DDBJ databases">
        <title>Phylogenomic reconstructions and comparative analyses of Kickxellomycotina fungi.</title>
        <authorList>
            <person name="Reynolds N.K."/>
            <person name="Stajich J.E."/>
            <person name="Barry K."/>
            <person name="Grigoriev I.V."/>
            <person name="Crous P."/>
            <person name="Smith M.E."/>
        </authorList>
    </citation>
    <scope>NUCLEOTIDE SEQUENCE</scope>
    <source>
        <strain evidence="13">BCRC 34489</strain>
    </source>
</reference>
<evidence type="ECO:0000256" key="5">
    <source>
        <dbReference type="ARBA" id="ARBA00022691"/>
    </source>
</evidence>
<evidence type="ECO:0000256" key="8">
    <source>
        <dbReference type="ARBA" id="ARBA00023242"/>
    </source>
</evidence>
<keyword evidence="8 10" id="KW-0539">Nucleus</keyword>
<feature type="domain" description="SAM-dependent methyltransferase TRM5/TYW2-type" evidence="12">
    <location>
        <begin position="201"/>
        <end position="506"/>
    </location>
</feature>
<dbReference type="Proteomes" id="UP001140172">
    <property type="component" value="Unassembled WGS sequence"/>
</dbReference>
<keyword evidence="4 10" id="KW-0808">Transferase</keyword>
<evidence type="ECO:0000256" key="10">
    <source>
        <dbReference type="HAMAP-Rule" id="MF_03152"/>
    </source>
</evidence>
<dbReference type="GO" id="GO:0052906">
    <property type="term" value="F:tRNA (guanine(37)-N1)-methyltransferase activity"/>
    <property type="evidence" value="ECO:0007669"/>
    <property type="project" value="UniProtKB-UniRule"/>
</dbReference>
<keyword evidence="3 10" id="KW-0489">Methyltransferase</keyword>